<evidence type="ECO:0008006" key="4">
    <source>
        <dbReference type="Google" id="ProtNLM"/>
    </source>
</evidence>
<dbReference type="Pfam" id="PF08737">
    <property type="entry name" value="Rgp1"/>
    <property type="match status" value="1"/>
</dbReference>
<proteinExistence type="predicted"/>
<feature type="compositionally biased region" description="Polar residues" evidence="1">
    <location>
        <begin position="571"/>
        <end position="581"/>
    </location>
</feature>
<name>A0A1V8TAC1_9PEZI</name>
<keyword evidence="3" id="KW-1185">Reference proteome</keyword>
<protein>
    <recommendedName>
        <fullName evidence="4">Rgp1-domain-containing protein</fullName>
    </recommendedName>
</protein>
<evidence type="ECO:0000313" key="3">
    <source>
        <dbReference type="Proteomes" id="UP000192596"/>
    </source>
</evidence>
<evidence type="ECO:0000313" key="2">
    <source>
        <dbReference type="EMBL" id="OQO08353.1"/>
    </source>
</evidence>
<feature type="compositionally biased region" description="Polar residues" evidence="1">
    <location>
        <begin position="284"/>
        <end position="295"/>
    </location>
</feature>
<dbReference type="STRING" id="1507870.A0A1V8TAC1"/>
<gene>
    <name evidence="2" type="ORF">B0A48_06223</name>
</gene>
<feature type="compositionally biased region" description="Low complexity" evidence="1">
    <location>
        <begin position="58"/>
        <end position="88"/>
    </location>
</feature>
<dbReference type="Proteomes" id="UP000192596">
    <property type="component" value="Unassembled WGS sequence"/>
</dbReference>
<dbReference type="OrthoDB" id="1918at2759"/>
<feature type="region of interest" description="Disordered" evidence="1">
    <location>
        <begin position="42"/>
        <end position="95"/>
    </location>
</feature>
<feature type="region of interest" description="Disordered" evidence="1">
    <location>
        <begin position="354"/>
        <end position="382"/>
    </location>
</feature>
<comment type="caution">
    <text evidence="2">The sequence shown here is derived from an EMBL/GenBank/DDBJ whole genome shotgun (WGS) entry which is preliminary data.</text>
</comment>
<dbReference type="FunCoup" id="A0A1V8TAC1">
    <property type="interactions" value="92"/>
</dbReference>
<dbReference type="InParanoid" id="A0A1V8TAC1"/>
<sequence>MPPPPPTSNIRAFVQWRDSSVYAGDEIECIITFRNIASTIKQEDEAHHGAKSPGGDTRAAQSSRRSSVAPTNTQAARAPSIAATRAPSNSRGHRPALSLSVVSAPSKAGLYNAPLRSAPLQTRTPVTANATKGYHGRSLSIMSLGSEAPGDRTPPMVTSQGRKPSNGHMRSASLQVSSKPPPLPLAATSANGTAVTPRQPSPLYESSTPPALAEGEGNDASLRPARRRFGTVSANSTPNLGGQGFQCRSTGSNGPIVPDFSFPSRQAVEARPMSPDEVSKPKRSPSTMHSGQYRGTSPRPVEGYPGTLGKSNPIQRVMSESSAGGTPRSSGEFYSMSNHSDETIVSELPNQSHATGRLLSQPHSRQASRSRVPGQDNKPTEPETLMMGYAQTAGHFTLDGSLVNAAPFEEVKRKGVQGSGGVIGVERSRRTSGMFGALSWGSIGESIGGLLGSDESSSMAQMKATASLKTVPLLSTPQTLLFVDLRLALGESRSYHYRFALPRGLPPSHRGRAIKVDYNLVLGLQRPGGQVVRQIEVPFRVLGSVDRRGEILGHDLMSPYIFLQDSARSQSVSSPEYTTPGSLDFPPFPSKESSNKAKPPQQGLEDFLRYADRLLASTSETDQHGALLSPTSPTSPNLNRVDSLPNDSPPTASTREYIDFALLRANQTSSPTAQSPNRFNIARAGQPVAVLTLLRPACRLGEAMTGRLDFSPASDPSLPPLVPTYGLLIELESGERVDPSLALRSASSIQRVTHKIHASIRETTLFAKYITFNLTVPTNATPTFETTGVSLNWRLKIEFTTAREVEGEEKGEQGLMEEVGSDERGVTMLAKERLDGETWEIGIPIKVYGTQVVVEDTAAPDGLVI</sequence>
<dbReference type="InterPro" id="IPR014848">
    <property type="entry name" value="Rgp1"/>
</dbReference>
<feature type="region of interest" description="Disordered" evidence="1">
    <location>
        <begin position="619"/>
        <end position="653"/>
    </location>
</feature>
<feature type="region of interest" description="Disordered" evidence="1">
    <location>
        <begin position="571"/>
        <end position="601"/>
    </location>
</feature>
<reference evidence="3" key="1">
    <citation type="submission" date="2017-03" db="EMBL/GenBank/DDBJ databases">
        <title>Genomes of endolithic fungi from Antarctica.</title>
        <authorList>
            <person name="Coleine C."/>
            <person name="Masonjones S."/>
            <person name="Stajich J.E."/>
        </authorList>
    </citation>
    <scope>NUCLEOTIDE SEQUENCE [LARGE SCALE GENOMIC DNA]</scope>
    <source>
        <strain evidence="3">CCFEE 5527</strain>
    </source>
</reference>
<feature type="region of interest" description="Disordered" evidence="1">
    <location>
        <begin position="143"/>
        <end position="313"/>
    </location>
</feature>
<dbReference type="PANTHER" id="PTHR12507">
    <property type="entry name" value="REDUCED GROWTH PHENOTYPE 1 RGP1, YEAST -RELATED"/>
    <property type="match status" value="1"/>
</dbReference>
<feature type="compositionally biased region" description="Polar residues" evidence="1">
    <location>
        <begin position="629"/>
        <end position="653"/>
    </location>
</feature>
<feature type="compositionally biased region" description="Polar residues" evidence="1">
    <location>
        <begin position="188"/>
        <end position="209"/>
    </location>
</feature>
<dbReference type="AlphaFoldDB" id="A0A1V8TAC1"/>
<dbReference type="EMBL" id="NAJO01000012">
    <property type="protein sequence ID" value="OQO08353.1"/>
    <property type="molecule type" value="Genomic_DNA"/>
</dbReference>
<evidence type="ECO:0000256" key="1">
    <source>
        <dbReference type="SAM" id="MobiDB-lite"/>
    </source>
</evidence>
<accession>A0A1V8TAC1</accession>
<feature type="compositionally biased region" description="Polar residues" evidence="1">
    <location>
        <begin position="232"/>
        <end position="253"/>
    </location>
</feature>
<organism evidence="2 3">
    <name type="scientific">Cryoendolithus antarcticus</name>
    <dbReference type="NCBI Taxonomy" id="1507870"/>
    <lineage>
        <taxon>Eukaryota</taxon>
        <taxon>Fungi</taxon>
        <taxon>Dikarya</taxon>
        <taxon>Ascomycota</taxon>
        <taxon>Pezizomycotina</taxon>
        <taxon>Dothideomycetes</taxon>
        <taxon>Dothideomycetidae</taxon>
        <taxon>Cladosporiales</taxon>
        <taxon>Cladosporiaceae</taxon>
        <taxon>Cryoendolithus</taxon>
    </lineage>
</organism>